<comment type="cofactor">
    <cofactor evidence="12">
        <name>Zn(2+)</name>
        <dbReference type="ChEBI" id="CHEBI:29105"/>
    </cofactor>
    <text evidence="12">Binds 1 zinc ion per monomer.</text>
</comment>
<dbReference type="CDD" id="cd03364">
    <property type="entry name" value="TOPRIM_DnaG_primases"/>
    <property type="match status" value="1"/>
</dbReference>
<dbReference type="RefSeq" id="WP_185273924.1">
    <property type="nucleotide sequence ID" value="NZ_CP055156.1"/>
</dbReference>
<dbReference type="Pfam" id="PF01807">
    <property type="entry name" value="Zn_ribbon_DnaG"/>
    <property type="match status" value="1"/>
</dbReference>
<dbReference type="Proteomes" id="UP000515237">
    <property type="component" value="Chromosome"/>
</dbReference>
<dbReference type="InterPro" id="IPR006171">
    <property type="entry name" value="TOPRIM_dom"/>
</dbReference>
<dbReference type="EC" id="2.7.7.101" evidence="12"/>
<keyword evidence="15" id="KW-1185">Reference proteome</keyword>
<dbReference type="GO" id="GO:0003899">
    <property type="term" value="F:DNA-directed RNA polymerase activity"/>
    <property type="evidence" value="ECO:0007669"/>
    <property type="project" value="UniProtKB-UniRule"/>
</dbReference>
<dbReference type="Gene3D" id="3.40.1360.10">
    <property type="match status" value="1"/>
</dbReference>
<keyword evidence="4 12" id="KW-0548">Nucleotidyltransferase</keyword>
<keyword evidence="5 12" id="KW-0235">DNA replication</keyword>
<dbReference type="GO" id="GO:1990077">
    <property type="term" value="C:primosome complex"/>
    <property type="evidence" value="ECO:0007669"/>
    <property type="project" value="UniProtKB-KW"/>
</dbReference>
<evidence type="ECO:0000256" key="5">
    <source>
        <dbReference type="ARBA" id="ARBA00022705"/>
    </source>
</evidence>
<dbReference type="PROSITE" id="PS50880">
    <property type="entry name" value="TOPRIM"/>
    <property type="match status" value="1"/>
</dbReference>
<dbReference type="GO" id="GO:0008270">
    <property type="term" value="F:zinc ion binding"/>
    <property type="evidence" value="ECO:0007669"/>
    <property type="project" value="UniProtKB-UniRule"/>
</dbReference>
<evidence type="ECO:0000256" key="8">
    <source>
        <dbReference type="ARBA" id="ARBA00022833"/>
    </source>
</evidence>
<evidence type="ECO:0000313" key="15">
    <source>
        <dbReference type="Proteomes" id="UP000515237"/>
    </source>
</evidence>
<dbReference type="FunFam" id="3.90.580.10:FF:000001">
    <property type="entry name" value="DNA primase"/>
    <property type="match status" value="1"/>
</dbReference>
<evidence type="ECO:0000259" key="13">
    <source>
        <dbReference type="PROSITE" id="PS50880"/>
    </source>
</evidence>
<evidence type="ECO:0000256" key="7">
    <source>
        <dbReference type="ARBA" id="ARBA00022771"/>
    </source>
</evidence>
<dbReference type="GO" id="GO:0000428">
    <property type="term" value="C:DNA-directed RNA polymerase complex"/>
    <property type="evidence" value="ECO:0007669"/>
    <property type="project" value="UniProtKB-KW"/>
</dbReference>
<evidence type="ECO:0000256" key="9">
    <source>
        <dbReference type="ARBA" id="ARBA00022842"/>
    </source>
</evidence>
<name>A0A7G7G7E1_9BACT</name>
<keyword evidence="7 12" id="KW-0863">Zinc-finger</keyword>
<dbReference type="InterPro" id="IPR013264">
    <property type="entry name" value="DNAG_N"/>
</dbReference>
<dbReference type="SUPFAM" id="SSF56731">
    <property type="entry name" value="DNA primase core"/>
    <property type="match status" value="1"/>
</dbReference>
<keyword evidence="2 12" id="KW-0639">Primosome</keyword>
<proteinExistence type="inferred from homology"/>
<feature type="zinc finger region" description="CHC2-type" evidence="12">
    <location>
        <begin position="41"/>
        <end position="65"/>
    </location>
</feature>
<dbReference type="InterPro" id="IPR034151">
    <property type="entry name" value="TOPRIM_DnaG_bac"/>
</dbReference>
<keyword evidence="3 12" id="KW-0808">Transferase</keyword>
<dbReference type="InterPro" id="IPR036977">
    <property type="entry name" value="DNA_primase_Znf_CHC2"/>
</dbReference>
<evidence type="ECO:0000256" key="2">
    <source>
        <dbReference type="ARBA" id="ARBA00022515"/>
    </source>
</evidence>
<sequence>MSYNKRISDDTIQKVKQVDIVAVVGAYLPLKTTGTRHQACCPFHVEKTPSFSINEVKQIFKCFGCGAAGDSIAFVQKKENWSFAEAVLDIATKNGIPLEYENLSGEQQQEAEQAYQVRKSRQLLLEYALAYYQANDLPATWPQQRRLHETTLLDFKVALAPAEKDQFFKDATAAGYQPDQLLLAGLIREVTLESKTVAYDFFQDRILFPIHDHRGQLVAFTGRLVREPAPDATYKPPKYLNSPDTVWTKGDHLYGLHLAGKHIQEKQFAYLVEGNVDVLSFYQADFKNTVAPCGTALTLNQIQLLKKYTDTVVIVPDHDAAGLKALHKNAQLLIEQGFIVRVLLPGKERDPDEEIRKLITPEKIGEWLRDTKEYISGYLLDECQSQGCLSPHEKAEQITRMGTVLELIEKDILRNTYFDEVCERWPDFKKNYKLQKRKSETDSQELSKLESTTRAAYFDFGYYEKDGCYYTYEKKQEIMICNFTIEILYFVLSENEPKYVCIFRNMFGKVRTTAVSTDDFTGVGTFKRAIGKLGAFIFDGTETHLNKIKMKLFDGVIEAVQPRYMGYNSHGDFYTWANGLFYDGQFIKSDKYGIVPLRKPIKSLEELAQVTSDSQVEINKSLLFFRSYNQFITQLPADQLQEQLTAGKVYQLSYYYLPFSTTLKLNPEEDDTYELERMFRHFEKPGLTFERWATLLVEAYGNNGKVMVCFFLAALYRDIIFKENSNYFPLLDHFGPRGAGKSKGAESLAAMFGEYPEDGVNIEGGSTATGIRRYMASVRNGLIWLNEYKNTASDQLIGMLKGIADGSGKMTGRATGGNETKNYKPQSAALLCGQDLPTKDPALLSRTIISEFNEQTKQTSVTAYQELKQLEKDGYTTSVTCQMLQYRSHMKHYRQVEPKINQKVKAKCREVLEFPPDDRAVLNISTLLTTYQILAEQGQVQFPFSYEDIQQELVTRLKLQVEIQAVSDDVEQYLLVLQSIREVREGEHYKIQREADGVTKLFLRTKAVHNFYLATARTQNITPLGISTIRVYLEKHRAFLEVRERGVHFPELANTTSAMVLNYDLLRRQGIEFQTKTNLQQLTSEDDPSAKLARLIKLNGNAPELIAAFVKDQPLDQWLSTEELLADFNYNKSPKMARDKFMEAIHQNAQVAPNRQYDFSDKTGTMVRFKQYF</sequence>
<reference evidence="14 15" key="1">
    <citation type="journal article" date="2018" name="Int. J. Syst. Evol. Microbiol.">
        <title>Adhaeribacter swui sp. nov., isolated from wet mud.</title>
        <authorList>
            <person name="Kim D.U."/>
            <person name="Kim K.W."/>
            <person name="Kang M.S."/>
            <person name="Kim J.Y."/>
            <person name="Jang J.H."/>
            <person name="Kim M.K."/>
        </authorList>
    </citation>
    <scope>NUCLEOTIDE SEQUENCE [LARGE SCALE GENOMIC DNA]</scope>
    <source>
        <strain evidence="14 15">KCTC 52873</strain>
    </source>
</reference>
<evidence type="ECO:0000256" key="11">
    <source>
        <dbReference type="ARBA" id="ARBA00023163"/>
    </source>
</evidence>
<protein>
    <recommendedName>
        <fullName evidence="12">DNA primase</fullName>
        <ecNumber evidence="12">2.7.7.101</ecNumber>
    </recommendedName>
</protein>
<dbReference type="GO" id="GO:0003677">
    <property type="term" value="F:DNA binding"/>
    <property type="evidence" value="ECO:0007669"/>
    <property type="project" value="UniProtKB-KW"/>
</dbReference>
<dbReference type="SUPFAM" id="SSF57783">
    <property type="entry name" value="Zinc beta-ribbon"/>
    <property type="match status" value="1"/>
</dbReference>
<dbReference type="Pfam" id="PF08275">
    <property type="entry name" value="DNAG_N"/>
    <property type="match status" value="1"/>
</dbReference>
<dbReference type="SMART" id="SM00493">
    <property type="entry name" value="TOPRIM"/>
    <property type="match status" value="1"/>
</dbReference>
<dbReference type="GO" id="GO:0006269">
    <property type="term" value="P:DNA replication, synthesis of primer"/>
    <property type="evidence" value="ECO:0007669"/>
    <property type="project" value="UniProtKB-UniRule"/>
</dbReference>
<evidence type="ECO:0000313" key="14">
    <source>
        <dbReference type="EMBL" id="QNF33075.1"/>
    </source>
</evidence>
<dbReference type="AlphaFoldDB" id="A0A7G7G7E1"/>
<dbReference type="InterPro" id="IPR037068">
    <property type="entry name" value="DNA_primase_core_N_sf"/>
</dbReference>
<keyword evidence="9" id="KW-0460">Magnesium</keyword>
<comment type="function">
    <text evidence="12">RNA polymerase that catalyzes the synthesis of short RNA molecules used as primers for DNA polymerase during DNA replication.</text>
</comment>
<dbReference type="InterPro" id="IPR002694">
    <property type="entry name" value="Znf_CHC2"/>
</dbReference>
<comment type="catalytic activity">
    <reaction evidence="12">
        <text>ssDNA + n NTP = ssDNA/pppN(pN)n-1 hybrid + (n-1) diphosphate.</text>
        <dbReference type="EC" id="2.7.7.101"/>
    </reaction>
</comment>
<organism evidence="14 15">
    <name type="scientific">Adhaeribacter swui</name>
    <dbReference type="NCBI Taxonomy" id="2086471"/>
    <lineage>
        <taxon>Bacteria</taxon>
        <taxon>Pseudomonadati</taxon>
        <taxon>Bacteroidota</taxon>
        <taxon>Cytophagia</taxon>
        <taxon>Cytophagales</taxon>
        <taxon>Hymenobacteraceae</taxon>
        <taxon>Adhaeribacter</taxon>
    </lineage>
</organism>
<dbReference type="InterPro" id="IPR050219">
    <property type="entry name" value="DnaG_primase"/>
</dbReference>
<dbReference type="PANTHER" id="PTHR30313:SF2">
    <property type="entry name" value="DNA PRIMASE"/>
    <property type="match status" value="1"/>
</dbReference>
<comment type="similarity">
    <text evidence="12">Belongs to the DnaG primase family.</text>
</comment>
<dbReference type="GO" id="GO:0005737">
    <property type="term" value="C:cytoplasm"/>
    <property type="evidence" value="ECO:0007669"/>
    <property type="project" value="TreeGrafter"/>
</dbReference>
<evidence type="ECO:0000256" key="10">
    <source>
        <dbReference type="ARBA" id="ARBA00023125"/>
    </source>
</evidence>
<evidence type="ECO:0000256" key="12">
    <source>
        <dbReference type="HAMAP-Rule" id="MF_00974"/>
    </source>
</evidence>
<dbReference type="SMART" id="SM00400">
    <property type="entry name" value="ZnF_CHCC"/>
    <property type="match status" value="1"/>
</dbReference>
<keyword evidence="1 12" id="KW-0240">DNA-directed RNA polymerase</keyword>
<dbReference type="InterPro" id="IPR006295">
    <property type="entry name" value="DNA_primase_DnaG"/>
</dbReference>
<dbReference type="HAMAP" id="MF_00974">
    <property type="entry name" value="DNA_primase_DnaG"/>
    <property type="match status" value="1"/>
</dbReference>
<dbReference type="Gene3D" id="3.90.580.10">
    <property type="entry name" value="Zinc finger, CHC2-type domain"/>
    <property type="match status" value="1"/>
</dbReference>
<gene>
    <name evidence="12 14" type="primary">dnaG</name>
    <name evidence="14" type="ORF">HUW51_10160</name>
</gene>
<keyword evidence="10 12" id="KW-0238">DNA-binding</keyword>
<keyword evidence="8 12" id="KW-0862">Zinc</keyword>
<dbReference type="Pfam" id="PF13155">
    <property type="entry name" value="Toprim_2"/>
    <property type="match status" value="1"/>
</dbReference>
<comment type="subunit">
    <text evidence="12">Monomer. Interacts with DnaB.</text>
</comment>
<keyword evidence="11 12" id="KW-0804">Transcription</keyword>
<evidence type="ECO:0000256" key="1">
    <source>
        <dbReference type="ARBA" id="ARBA00022478"/>
    </source>
</evidence>
<dbReference type="KEGG" id="aswu:HUW51_10160"/>
<keyword evidence="6 12" id="KW-0479">Metal-binding</keyword>
<dbReference type="PANTHER" id="PTHR30313">
    <property type="entry name" value="DNA PRIMASE"/>
    <property type="match status" value="1"/>
</dbReference>
<dbReference type="Gene3D" id="3.90.980.10">
    <property type="entry name" value="DNA primase, catalytic core, N-terminal domain"/>
    <property type="match status" value="1"/>
</dbReference>
<feature type="domain" description="Toprim" evidence="13">
    <location>
        <begin position="267"/>
        <end position="348"/>
    </location>
</feature>
<dbReference type="InterPro" id="IPR030846">
    <property type="entry name" value="DnaG_bac"/>
</dbReference>
<evidence type="ECO:0000256" key="3">
    <source>
        <dbReference type="ARBA" id="ARBA00022679"/>
    </source>
</evidence>
<accession>A0A7G7G7E1</accession>
<evidence type="ECO:0000256" key="4">
    <source>
        <dbReference type="ARBA" id="ARBA00022695"/>
    </source>
</evidence>
<dbReference type="EMBL" id="CP055156">
    <property type="protein sequence ID" value="QNF33075.1"/>
    <property type="molecule type" value="Genomic_DNA"/>
</dbReference>
<comment type="domain">
    <text evidence="12">Contains an N-terminal zinc-binding domain, a central core domain that contains the primase activity, and a C-terminal DnaB-binding domain.</text>
</comment>
<evidence type="ECO:0000256" key="6">
    <source>
        <dbReference type="ARBA" id="ARBA00022723"/>
    </source>
</evidence>
<dbReference type="NCBIfam" id="TIGR01391">
    <property type="entry name" value="dnaG"/>
    <property type="match status" value="1"/>
</dbReference>